<dbReference type="Gene3D" id="2.40.128.680">
    <property type="match status" value="1"/>
</dbReference>
<dbReference type="Proteomes" id="UP001166286">
    <property type="component" value="Unassembled WGS sequence"/>
</dbReference>
<organism evidence="2 3">
    <name type="scientific">Cladonia borealis</name>
    <dbReference type="NCBI Taxonomy" id="184061"/>
    <lineage>
        <taxon>Eukaryota</taxon>
        <taxon>Fungi</taxon>
        <taxon>Dikarya</taxon>
        <taxon>Ascomycota</taxon>
        <taxon>Pezizomycotina</taxon>
        <taxon>Lecanoromycetes</taxon>
        <taxon>OSLEUM clade</taxon>
        <taxon>Lecanoromycetidae</taxon>
        <taxon>Lecanorales</taxon>
        <taxon>Lecanorineae</taxon>
        <taxon>Cladoniaceae</taxon>
        <taxon>Cladonia</taxon>
    </lineage>
</organism>
<feature type="compositionally biased region" description="Acidic residues" evidence="1">
    <location>
        <begin position="95"/>
        <end position="110"/>
    </location>
</feature>
<reference evidence="2" key="1">
    <citation type="submission" date="2023-03" db="EMBL/GenBank/DDBJ databases">
        <title>Complete genome of Cladonia borealis.</title>
        <authorList>
            <person name="Park H."/>
        </authorList>
    </citation>
    <scope>NUCLEOTIDE SEQUENCE</scope>
    <source>
        <strain evidence="2">ANT050790</strain>
    </source>
</reference>
<evidence type="ECO:0000256" key="1">
    <source>
        <dbReference type="SAM" id="MobiDB-lite"/>
    </source>
</evidence>
<dbReference type="GO" id="GO:0006401">
    <property type="term" value="P:RNA catabolic process"/>
    <property type="evidence" value="ECO:0007669"/>
    <property type="project" value="InterPro"/>
</dbReference>
<name>A0AA39UA36_9LECA</name>
<feature type="compositionally biased region" description="Basic and acidic residues" evidence="1">
    <location>
        <begin position="74"/>
        <end position="90"/>
    </location>
</feature>
<accession>A0AA39UA36</accession>
<proteinExistence type="predicted"/>
<protein>
    <submittedName>
        <fullName evidence="2">Uncharacterized protein</fullName>
    </submittedName>
</protein>
<dbReference type="CDD" id="cd09271">
    <property type="entry name" value="RNase_H2-C"/>
    <property type="match status" value="1"/>
</dbReference>
<keyword evidence="3" id="KW-1185">Reference proteome</keyword>
<dbReference type="PANTHER" id="PTHR47204:SF1">
    <property type="entry name" value="RIBONUCLEASE H2 SUBUNIT C"/>
    <property type="match status" value="1"/>
</dbReference>
<comment type="caution">
    <text evidence="2">The sequence shown here is derived from an EMBL/GenBank/DDBJ whole genome shotgun (WGS) entry which is preliminary data.</text>
</comment>
<evidence type="ECO:0000313" key="2">
    <source>
        <dbReference type="EMBL" id="KAK0512036.1"/>
    </source>
</evidence>
<dbReference type="AlphaFoldDB" id="A0AA39UA36"/>
<feature type="region of interest" description="Disordered" evidence="1">
    <location>
        <begin position="74"/>
        <end position="110"/>
    </location>
</feature>
<dbReference type="InterPro" id="IPR013924">
    <property type="entry name" value="RNase_H2_suC"/>
</dbReference>
<dbReference type="GO" id="GO:0032299">
    <property type="term" value="C:ribonuclease H2 complex"/>
    <property type="evidence" value="ECO:0007669"/>
    <property type="project" value="InterPro"/>
</dbReference>
<sequence>MLKLPSPPSDTSKRSTPHLLPCCIHHNGPVDATPRYWNPVISEDGKLEAYFRGRKLKGREVGIPEGYTGRVVCKDDTGKGGGEGIRERGGGDGGELGEEDDEEEGGEGEALEEVASFDRVVLWGHESLVEGDDMFVKGVEEWIGFAEAMHKPGKVDGV</sequence>
<gene>
    <name evidence="2" type="ORF">JMJ35_005164</name>
</gene>
<dbReference type="PANTHER" id="PTHR47204">
    <property type="entry name" value="OS02G0168900 PROTEIN"/>
    <property type="match status" value="1"/>
</dbReference>
<evidence type="ECO:0000313" key="3">
    <source>
        <dbReference type="Proteomes" id="UP001166286"/>
    </source>
</evidence>
<dbReference type="Pfam" id="PF08615">
    <property type="entry name" value="RNase_H2_suC"/>
    <property type="match status" value="1"/>
</dbReference>
<dbReference type="EMBL" id="JAFEKC020000011">
    <property type="protein sequence ID" value="KAK0512036.1"/>
    <property type="molecule type" value="Genomic_DNA"/>
</dbReference>